<evidence type="ECO:0000313" key="3">
    <source>
        <dbReference type="Proteomes" id="UP000284842"/>
    </source>
</evidence>
<gene>
    <name evidence="2" type="ORF">CVT24_012682</name>
</gene>
<keyword evidence="3" id="KW-1185">Reference proteome</keyword>
<reference evidence="2 3" key="1">
    <citation type="journal article" date="2018" name="Evol. Lett.">
        <title>Horizontal gene cluster transfer increased hallucinogenic mushroom diversity.</title>
        <authorList>
            <person name="Reynolds H.T."/>
            <person name="Vijayakumar V."/>
            <person name="Gluck-Thaler E."/>
            <person name="Korotkin H.B."/>
            <person name="Matheny P.B."/>
            <person name="Slot J.C."/>
        </authorList>
    </citation>
    <scope>NUCLEOTIDE SEQUENCE [LARGE SCALE GENOMIC DNA]</scope>
    <source>
        <strain evidence="2 3">2629</strain>
    </source>
</reference>
<name>A0A409YKA5_9AGAR</name>
<evidence type="ECO:0000256" key="1">
    <source>
        <dbReference type="SAM" id="MobiDB-lite"/>
    </source>
</evidence>
<dbReference type="AlphaFoldDB" id="A0A409YKA5"/>
<proteinExistence type="predicted"/>
<dbReference type="EMBL" id="NHTK01001063">
    <property type="protein sequence ID" value="PPR03470.1"/>
    <property type="molecule type" value="Genomic_DNA"/>
</dbReference>
<dbReference type="InParanoid" id="A0A409YKA5"/>
<dbReference type="Proteomes" id="UP000284842">
    <property type="component" value="Unassembled WGS sequence"/>
</dbReference>
<evidence type="ECO:0000313" key="2">
    <source>
        <dbReference type="EMBL" id="PPR03470.1"/>
    </source>
</evidence>
<comment type="caution">
    <text evidence="2">The sequence shown here is derived from an EMBL/GenBank/DDBJ whole genome shotgun (WGS) entry which is preliminary data.</text>
</comment>
<protein>
    <submittedName>
        <fullName evidence="2">Uncharacterized protein</fullName>
    </submittedName>
</protein>
<accession>A0A409YKA5</accession>
<feature type="compositionally biased region" description="Basic and acidic residues" evidence="1">
    <location>
        <begin position="478"/>
        <end position="487"/>
    </location>
</feature>
<organism evidence="2 3">
    <name type="scientific">Panaeolus cyanescens</name>
    <dbReference type="NCBI Taxonomy" id="181874"/>
    <lineage>
        <taxon>Eukaryota</taxon>
        <taxon>Fungi</taxon>
        <taxon>Dikarya</taxon>
        <taxon>Basidiomycota</taxon>
        <taxon>Agaricomycotina</taxon>
        <taxon>Agaricomycetes</taxon>
        <taxon>Agaricomycetidae</taxon>
        <taxon>Agaricales</taxon>
        <taxon>Agaricineae</taxon>
        <taxon>Galeropsidaceae</taxon>
        <taxon>Panaeolus</taxon>
    </lineage>
</organism>
<feature type="region of interest" description="Disordered" evidence="1">
    <location>
        <begin position="470"/>
        <end position="498"/>
    </location>
</feature>
<sequence length="498" mass="57362">MGFNLHPSTIGSWLRIFIYTVRSLEQHSDEIRGALEQEGLLQDLKNQVREVCEALKLDRTSPPSNSKDAERIECEGKIKRLLNRSQHSREQRLEALENICGLLLAYYLDDDARIIAISTQEAVDYFNLTLAEARIFQALNLRGGYEIGLKIFHPNLNVPSFRTRWHQPGQTIYSIEPKEYQLVHVTNMADIFMDIVSYMIAFFFLRQCLRRRYENFDDFLNDNAYEFSCPPPMKKEALFPRSKNATQIFRQNVPKAIQELPGPTQHYMEYTYRRTKIIVPQNIQREVASVPLRTNGSSIEKVQNFQETELIKRLLRTYPKYKMEGLAQELSLRSKDFFACIAHPQEEKTSVLELFEQYDQAVNALEVVLPSEVDKCLLLAMSASKRLSDEKTNAEQAAESDEHLEPALRAVPLKRAELFEVLSYLTLCPASASTIRGEEGIDEDIYPKYRERARIGPPATNEALRGFMRRLVSPPPMKKPDPLDKKRVIGQPSNAKKV</sequence>